<dbReference type="InterPro" id="IPR006690">
    <property type="entry name" value="OMPA-like_CS"/>
</dbReference>
<sequence>MAIEPGATPFLLLPMEPQMTKSVLSHALVATLPMLAAAWAGSVSAQTVEGSGSSKVMMFDRPPSVEELREVVAPEPKIRTRSIEIIGGAAGAAAKRPRPVDEINYGSAPIPPAAQPAPQPEVQPAAQPAPQPAPSRPVHKQRRQEVRTEAPAAEMAAAQPTAAAPVPAPEAAPQAFGFRINFALNSAEIPAESASYIDAVGALMKEDPTLGLTVEGHTDATGSLPYNMLLSQRRAVSVGEYLVRVHQIDPKRITVDGKGPTAPLAANPYDGRNRRVEFKPTH</sequence>
<dbReference type="EMBL" id="VTTN01000006">
    <property type="protein sequence ID" value="KAA0595225.1"/>
    <property type="molecule type" value="Genomic_DNA"/>
</dbReference>
<protein>
    <submittedName>
        <fullName evidence="7">OmpA family protein</fullName>
    </submittedName>
</protein>
<dbReference type="GO" id="GO:0009279">
    <property type="term" value="C:cell outer membrane"/>
    <property type="evidence" value="ECO:0007669"/>
    <property type="project" value="UniProtKB-SubCell"/>
</dbReference>
<dbReference type="AlphaFoldDB" id="A0A5A9GN31"/>
<feature type="region of interest" description="Disordered" evidence="5">
    <location>
        <begin position="89"/>
        <end position="168"/>
    </location>
</feature>
<dbReference type="PANTHER" id="PTHR30329:SF21">
    <property type="entry name" value="LIPOPROTEIN YIAD-RELATED"/>
    <property type="match status" value="1"/>
</dbReference>
<accession>A0A5A9GN31</accession>
<evidence type="ECO:0000256" key="5">
    <source>
        <dbReference type="SAM" id="MobiDB-lite"/>
    </source>
</evidence>
<dbReference type="Proteomes" id="UP000324927">
    <property type="component" value="Unassembled WGS sequence"/>
</dbReference>
<organism evidence="7 8">
    <name type="scientific">Azospirillum lipoferum</name>
    <dbReference type="NCBI Taxonomy" id="193"/>
    <lineage>
        <taxon>Bacteria</taxon>
        <taxon>Pseudomonadati</taxon>
        <taxon>Pseudomonadota</taxon>
        <taxon>Alphaproteobacteria</taxon>
        <taxon>Rhodospirillales</taxon>
        <taxon>Azospirillaceae</taxon>
        <taxon>Azospirillum</taxon>
    </lineage>
</organism>
<keyword evidence="2 4" id="KW-0472">Membrane</keyword>
<evidence type="ECO:0000259" key="6">
    <source>
        <dbReference type="PROSITE" id="PS51123"/>
    </source>
</evidence>
<dbReference type="Pfam" id="PF00691">
    <property type="entry name" value="OmpA"/>
    <property type="match status" value="1"/>
</dbReference>
<keyword evidence="3" id="KW-0998">Cell outer membrane</keyword>
<feature type="compositionally biased region" description="Low complexity" evidence="5">
    <location>
        <begin position="149"/>
        <end position="168"/>
    </location>
</feature>
<dbReference type="Gene3D" id="3.30.1330.60">
    <property type="entry name" value="OmpA-like domain"/>
    <property type="match status" value="1"/>
</dbReference>
<dbReference type="PRINTS" id="PR01021">
    <property type="entry name" value="OMPADOMAIN"/>
</dbReference>
<evidence type="ECO:0000256" key="2">
    <source>
        <dbReference type="ARBA" id="ARBA00023136"/>
    </source>
</evidence>
<dbReference type="PROSITE" id="PS51123">
    <property type="entry name" value="OMPA_2"/>
    <property type="match status" value="1"/>
</dbReference>
<gene>
    <name evidence="7" type="ORF">FZ942_16415</name>
</gene>
<feature type="compositionally biased region" description="Pro residues" evidence="5">
    <location>
        <begin position="109"/>
        <end position="135"/>
    </location>
</feature>
<evidence type="ECO:0000313" key="8">
    <source>
        <dbReference type="Proteomes" id="UP000324927"/>
    </source>
</evidence>
<proteinExistence type="predicted"/>
<keyword evidence="8" id="KW-1185">Reference proteome</keyword>
<dbReference type="OrthoDB" id="9814546at2"/>
<feature type="region of interest" description="Disordered" evidence="5">
    <location>
        <begin position="254"/>
        <end position="282"/>
    </location>
</feature>
<reference evidence="7 8" key="1">
    <citation type="submission" date="2019-08" db="EMBL/GenBank/DDBJ databases">
        <authorList>
            <person name="Grouzdev D."/>
            <person name="Tikhonova E."/>
            <person name="Kravchenko I."/>
        </authorList>
    </citation>
    <scope>NUCLEOTIDE SEQUENCE [LARGE SCALE GENOMIC DNA]</scope>
    <source>
        <strain evidence="7 8">59b</strain>
    </source>
</reference>
<dbReference type="PROSITE" id="PS01068">
    <property type="entry name" value="OMPA_1"/>
    <property type="match status" value="1"/>
</dbReference>
<evidence type="ECO:0000256" key="3">
    <source>
        <dbReference type="ARBA" id="ARBA00023237"/>
    </source>
</evidence>
<evidence type="ECO:0000256" key="1">
    <source>
        <dbReference type="ARBA" id="ARBA00004442"/>
    </source>
</evidence>
<dbReference type="InterPro" id="IPR036737">
    <property type="entry name" value="OmpA-like_sf"/>
</dbReference>
<comment type="caution">
    <text evidence="7">The sequence shown here is derived from an EMBL/GenBank/DDBJ whole genome shotgun (WGS) entry which is preliminary data.</text>
</comment>
<dbReference type="CDD" id="cd07185">
    <property type="entry name" value="OmpA_C-like"/>
    <property type="match status" value="1"/>
</dbReference>
<dbReference type="InterPro" id="IPR050330">
    <property type="entry name" value="Bact_OuterMem_StrucFunc"/>
</dbReference>
<dbReference type="InterPro" id="IPR006665">
    <property type="entry name" value="OmpA-like"/>
</dbReference>
<dbReference type="InterPro" id="IPR006664">
    <property type="entry name" value="OMP_bac"/>
</dbReference>
<dbReference type="PANTHER" id="PTHR30329">
    <property type="entry name" value="STATOR ELEMENT OF FLAGELLAR MOTOR COMPLEX"/>
    <property type="match status" value="1"/>
</dbReference>
<evidence type="ECO:0000256" key="4">
    <source>
        <dbReference type="PROSITE-ProRule" id="PRU00473"/>
    </source>
</evidence>
<feature type="domain" description="OmpA-like" evidence="6">
    <location>
        <begin position="169"/>
        <end position="282"/>
    </location>
</feature>
<feature type="compositionally biased region" description="Basic and acidic residues" evidence="5">
    <location>
        <begin position="271"/>
        <end position="282"/>
    </location>
</feature>
<comment type="subcellular location">
    <subcellularLocation>
        <location evidence="1">Cell outer membrane</location>
    </subcellularLocation>
</comment>
<name>A0A5A9GN31_AZOLI</name>
<dbReference type="SUPFAM" id="SSF103088">
    <property type="entry name" value="OmpA-like"/>
    <property type="match status" value="1"/>
</dbReference>
<evidence type="ECO:0000313" key="7">
    <source>
        <dbReference type="EMBL" id="KAA0595225.1"/>
    </source>
</evidence>